<evidence type="ECO:0000256" key="1">
    <source>
        <dbReference type="SAM" id="MobiDB-lite"/>
    </source>
</evidence>
<dbReference type="EMBL" id="JBHSTI010000008">
    <property type="protein sequence ID" value="MFC6237546.1"/>
    <property type="molecule type" value="Genomic_DNA"/>
</dbReference>
<dbReference type="Proteomes" id="UP001596138">
    <property type="component" value="Unassembled WGS sequence"/>
</dbReference>
<proteinExistence type="predicted"/>
<evidence type="ECO:0000313" key="3">
    <source>
        <dbReference type="EMBL" id="MFC6237546.1"/>
    </source>
</evidence>
<reference evidence="4" key="1">
    <citation type="journal article" date="2019" name="Int. J. Syst. Evol. Microbiol.">
        <title>The Global Catalogue of Microorganisms (GCM) 10K type strain sequencing project: providing services to taxonomists for standard genome sequencing and annotation.</title>
        <authorList>
            <consortium name="The Broad Institute Genomics Platform"/>
            <consortium name="The Broad Institute Genome Sequencing Center for Infectious Disease"/>
            <person name="Wu L."/>
            <person name="Ma J."/>
        </authorList>
    </citation>
    <scope>NUCLEOTIDE SEQUENCE [LARGE SCALE GENOMIC DNA]</scope>
    <source>
        <strain evidence="4">CGMCC 4.7317</strain>
    </source>
</reference>
<keyword evidence="2" id="KW-0812">Transmembrane</keyword>
<keyword evidence="2" id="KW-1133">Transmembrane helix</keyword>
<organism evidence="3 4">
    <name type="scientific">Longivirga aurantiaca</name>
    <dbReference type="NCBI Taxonomy" id="1837743"/>
    <lineage>
        <taxon>Bacteria</taxon>
        <taxon>Bacillati</taxon>
        <taxon>Actinomycetota</taxon>
        <taxon>Actinomycetes</taxon>
        <taxon>Sporichthyales</taxon>
        <taxon>Sporichthyaceae</taxon>
        <taxon>Longivirga</taxon>
    </lineage>
</organism>
<keyword evidence="4" id="KW-1185">Reference proteome</keyword>
<comment type="caution">
    <text evidence="3">The sequence shown here is derived from an EMBL/GenBank/DDBJ whole genome shotgun (WGS) entry which is preliminary data.</text>
</comment>
<accession>A0ABW1SYL2</accession>
<evidence type="ECO:0008006" key="5">
    <source>
        <dbReference type="Google" id="ProtNLM"/>
    </source>
</evidence>
<feature type="transmembrane region" description="Helical" evidence="2">
    <location>
        <begin position="6"/>
        <end position="23"/>
    </location>
</feature>
<name>A0ABW1SYL2_9ACTN</name>
<evidence type="ECO:0000313" key="4">
    <source>
        <dbReference type="Proteomes" id="UP001596138"/>
    </source>
</evidence>
<feature type="region of interest" description="Disordered" evidence="1">
    <location>
        <begin position="51"/>
        <end position="77"/>
    </location>
</feature>
<sequence>MEVLGWLLIPLAGLLIGVVWMIWRSRDPKPVDAHQGMDDLARFRQAMEKPMPPLRRDANGAPVAADDLPPTADGTSR</sequence>
<protein>
    <recommendedName>
        <fullName evidence="5">Cbb3-type cytochrome oxidase assembly protein CcoS</fullName>
    </recommendedName>
</protein>
<dbReference type="RefSeq" id="WP_386764943.1">
    <property type="nucleotide sequence ID" value="NZ_JBHSTI010000008.1"/>
</dbReference>
<evidence type="ECO:0000256" key="2">
    <source>
        <dbReference type="SAM" id="Phobius"/>
    </source>
</evidence>
<gene>
    <name evidence="3" type="ORF">ACFQGU_06625</name>
</gene>
<keyword evidence="2" id="KW-0472">Membrane</keyword>